<reference evidence="2" key="1">
    <citation type="journal article" date="2015" name="Nature">
        <title>Complex archaea that bridge the gap between prokaryotes and eukaryotes.</title>
        <authorList>
            <person name="Spang A."/>
            <person name="Saw J.H."/>
            <person name="Jorgensen S.L."/>
            <person name="Zaremba-Niedzwiedzka K."/>
            <person name="Martijn J."/>
            <person name="Lind A.E."/>
            <person name="van Eijk R."/>
            <person name="Schleper C."/>
            <person name="Guy L."/>
            <person name="Ettema T.J."/>
        </authorList>
    </citation>
    <scope>NUCLEOTIDE SEQUENCE</scope>
</reference>
<comment type="caution">
    <text evidence="2">The sequence shown here is derived from an EMBL/GenBank/DDBJ whole genome shotgun (WGS) entry which is preliminary data.</text>
</comment>
<feature type="non-terminal residue" evidence="2">
    <location>
        <position position="1"/>
    </location>
</feature>
<proteinExistence type="predicted"/>
<organism evidence="2">
    <name type="scientific">marine sediment metagenome</name>
    <dbReference type="NCBI Taxonomy" id="412755"/>
    <lineage>
        <taxon>unclassified sequences</taxon>
        <taxon>metagenomes</taxon>
        <taxon>ecological metagenomes</taxon>
    </lineage>
</organism>
<name>A0A0F8W7P5_9ZZZZ</name>
<sequence>FGLVRWLATTVERERVIPTSGAIHFTGVSLDVLVGVLFSIPFAIGLTESLIWMSVWIMRRRWFRRLRGKKN</sequence>
<feature type="transmembrane region" description="Helical" evidence="1">
    <location>
        <begin position="32"/>
        <end position="57"/>
    </location>
</feature>
<protein>
    <submittedName>
        <fullName evidence="2">Uncharacterized protein</fullName>
    </submittedName>
</protein>
<evidence type="ECO:0000256" key="1">
    <source>
        <dbReference type="SAM" id="Phobius"/>
    </source>
</evidence>
<dbReference type="AlphaFoldDB" id="A0A0F8W7P5"/>
<dbReference type="EMBL" id="LAZR01066907">
    <property type="protein sequence ID" value="KKK52663.1"/>
    <property type="molecule type" value="Genomic_DNA"/>
</dbReference>
<keyword evidence="1" id="KW-1133">Transmembrane helix</keyword>
<gene>
    <name evidence="2" type="ORF">LCGC14_3102630</name>
</gene>
<keyword evidence="1" id="KW-0812">Transmembrane</keyword>
<keyword evidence="1" id="KW-0472">Membrane</keyword>
<accession>A0A0F8W7P5</accession>
<evidence type="ECO:0000313" key="2">
    <source>
        <dbReference type="EMBL" id="KKK52663.1"/>
    </source>
</evidence>